<name>A0A0P1IS75_9RHOB</name>
<reference evidence="2" key="1">
    <citation type="submission" date="2015-09" db="EMBL/GenBank/DDBJ databases">
        <authorList>
            <person name="Rodrigo-Torres Lidia"/>
            <person name="Arahal R.David."/>
        </authorList>
    </citation>
    <scope>NUCLEOTIDE SEQUENCE [LARGE SCALE GENOMIC DNA]</scope>
    <source>
        <strain evidence="2">CECT 5114</strain>
    </source>
</reference>
<dbReference type="Proteomes" id="UP000051184">
    <property type="component" value="Unassembled WGS sequence"/>
</dbReference>
<proteinExistence type="predicted"/>
<dbReference type="AlphaFoldDB" id="A0A0P1IS75"/>
<evidence type="ECO:0000313" key="1">
    <source>
        <dbReference type="EMBL" id="CUK26306.1"/>
    </source>
</evidence>
<dbReference type="EMBL" id="CYUE01000020">
    <property type="protein sequence ID" value="CUK26306.1"/>
    <property type="molecule type" value="Genomic_DNA"/>
</dbReference>
<sequence length="325" mass="36452">MKTIIVFGFALGMEAVLKRPKFEFRQAQAAFDLMELVKSQDDQTLAKIGGADLVEVVRTHHCRFASETYEDCYSNLAGIALEEADNCALAMAILVANDLQRGLWAGSSVEFADLCLDGLKSAPNELRSAVLRGLDAEIDFPFQVTYPMPERILPNVCRLTFELEQVLPSLCSIAREMDEAARKSVSRADYGADADRHFEALNEVLDRETCLFDKEERWLPAEAVGLVSHVSGNSSFVHCTALLLANAVQTGDFYSDFSFRWMQHATYYNSMIERFRAPIIAGVRYLYETDCEFLSLEEREEFDPVLFPEKMIGAKVDLELLPAPG</sequence>
<protein>
    <submittedName>
        <fullName evidence="1">Uncharacterized protein</fullName>
    </submittedName>
</protein>
<gene>
    <name evidence="1" type="ORF">TA5114_02115</name>
</gene>
<accession>A0A0P1IS75</accession>
<keyword evidence="2" id="KW-1185">Reference proteome</keyword>
<dbReference type="RefSeq" id="WP_131726422.1">
    <property type="nucleotide sequence ID" value="NZ_CYTO01000009.1"/>
</dbReference>
<dbReference type="STRING" id="1715691.TA5113_00943"/>
<dbReference type="OrthoDB" id="7853084at2"/>
<evidence type="ECO:0000313" key="2">
    <source>
        <dbReference type="Proteomes" id="UP000051184"/>
    </source>
</evidence>
<organism evidence="1 2">
    <name type="scientific">Cognatishimia activa</name>
    <dbReference type="NCBI Taxonomy" id="1715691"/>
    <lineage>
        <taxon>Bacteria</taxon>
        <taxon>Pseudomonadati</taxon>
        <taxon>Pseudomonadota</taxon>
        <taxon>Alphaproteobacteria</taxon>
        <taxon>Rhodobacterales</taxon>
        <taxon>Paracoccaceae</taxon>
        <taxon>Cognatishimia</taxon>
    </lineage>
</organism>